<dbReference type="PANTHER" id="PTHR10015:SF427">
    <property type="entry name" value="HEAT SHOCK FACTOR PROTEIN"/>
    <property type="match status" value="1"/>
</dbReference>
<dbReference type="GeneID" id="89955345"/>
<dbReference type="FunFam" id="1.10.10.10:FF:000027">
    <property type="entry name" value="Heat shock transcription factor 1"/>
    <property type="match status" value="1"/>
</dbReference>
<protein>
    <recommendedName>
        <fullName evidence="9">HSF-type DNA-binding domain-containing protein</fullName>
    </recommendedName>
</protein>
<dbReference type="Gene3D" id="1.10.10.10">
    <property type="entry name" value="Winged helix-like DNA-binding domain superfamily/Winged helix DNA-binding domain"/>
    <property type="match status" value="1"/>
</dbReference>
<feature type="region of interest" description="Disordered" evidence="8">
    <location>
        <begin position="1"/>
        <end position="24"/>
    </location>
</feature>
<dbReference type="GO" id="GO:0043565">
    <property type="term" value="F:sequence-specific DNA binding"/>
    <property type="evidence" value="ECO:0007669"/>
    <property type="project" value="InterPro"/>
</dbReference>
<gene>
    <name evidence="10" type="ORF">ATC70_011659</name>
</gene>
<dbReference type="RefSeq" id="XP_064683347.1">
    <property type="nucleotide sequence ID" value="XM_064830845.1"/>
</dbReference>
<keyword evidence="4" id="KW-0238">DNA-binding</keyword>
<feature type="domain" description="HSF-type DNA-binding" evidence="9">
    <location>
        <begin position="27"/>
        <end position="130"/>
    </location>
</feature>
<accession>A0AAN7I146</accession>
<evidence type="ECO:0000256" key="6">
    <source>
        <dbReference type="ARBA" id="ARBA00023242"/>
    </source>
</evidence>
<comment type="similarity">
    <text evidence="2 7">Belongs to the HSF family.</text>
</comment>
<keyword evidence="5" id="KW-0804">Transcription</keyword>
<evidence type="ECO:0000259" key="9">
    <source>
        <dbReference type="SMART" id="SM00415"/>
    </source>
</evidence>
<evidence type="ECO:0000256" key="7">
    <source>
        <dbReference type="RuleBase" id="RU004020"/>
    </source>
</evidence>
<evidence type="ECO:0000313" key="10">
    <source>
        <dbReference type="EMBL" id="KAK4516681.1"/>
    </source>
</evidence>
<feature type="compositionally biased region" description="Polar residues" evidence="8">
    <location>
        <begin position="1"/>
        <end position="15"/>
    </location>
</feature>
<feature type="region of interest" description="Disordered" evidence="8">
    <location>
        <begin position="242"/>
        <end position="281"/>
    </location>
</feature>
<evidence type="ECO:0000256" key="2">
    <source>
        <dbReference type="ARBA" id="ARBA00006403"/>
    </source>
</evidence>
<keyword evidence="11" id="KW-1185">Reference proteome</keyword>
<keyword evidence="3" id="KW-0805">Transcription regulation</keyword>
<dbReference type="SUPFAM" id="SSF46785">
    <property type="entry name" value="Winged helix' DNA-binding domain"/>
    <property type="match status" value="1"/>
</dbReference>
<dbReference type="GO" id="GO:0003700">
    <property type="term" value="F:DNA-binding transcription factor activity"/>
    <property type="evidence" value="ECO:0007669"/>
    <property type="project" value="InterPro"/>
</dbReference>
<feature type="compositionally biased region" description="Low complexity" evidence="8">
    <location>
        <begin position="296"/>
        <end position="313"/>
    </location>
</feature>
<evidence type="ECO:0000256" key="5">
    <source>
        <dbReference type="ARBA" id="ARBA00023163"/>
    </source>
</evidence>
<comment type="caution">
    <text evidence="10">The sequence shown here is derived from an EMBL/GenBank/DDBJ whole genome shotgun (WGS) entry which is preliminary data.</text>
</comment>
<dbReference type="InterPro" id="IPR036388">
    <property type="entry name" value="WH-like_DNA-bd_sf"/>
</dbReference>
<feature type="region of interest" description="Disordered" evidence="8">
    <location>
        <begin position="294"/>
        <end position="363"/>
    </location>
</feature>
<evidence type="ECO:0000256" key="4">
    <source>
        <dbReference type="ARBA" id="ARBA00023125"/>
    </source>
</evidence>
<dbReference type="PANTHER" id="PTHR10015">
    <property type="entry name" value="HEAT SHOCK TRANSCRIPTION FACTOR"/>
    <property type="match status" value="1"/>
</dbReference>
<dbReference type="PRINTS" id="PR00056">
    <property type="entry name" value="HSFDOMAIN"/>
</dbReference>
<evidence type="ECO:0000256" key="1">
    <source>
        <dbReference type="ARBA" id="ARBA00004123"/>
    </source>
</evidence>
<dbReference type="InterPro" id="IPR036390">
    <property type="entry name" value="WH_DNA-bd_sf"/>
</dbReference>
<dbReference type="GO" id="GO:0005634">
    <property type="term" value="C:nucleus"/>
    <property type="evidence" value="ECO:0007669"/>
    <property type="project" value="UniProtKB-SubCell"/>
</dbReference>
<dbReference type="InterPro" id="IPR000232">
    <property type="entry name" value="HSF_DNA-bd"/>
</dbReference>
<feature type="compositionally biased region" description="Basic and acidic residues" evidence="8">
    <location>
        <begin position="346"/>
        <end position="363"/>
    </location>
</feature>
<dbReference type="Proteomes" id="UP001304243">
    <property type="component" value="Unassembled WGS sequence"/>
</dbReference>
<feature type="compositionally biased region" description="Polar residues" evidence="8">
    <location>
        <begin position="242"/>
        <end position="257"/>
    </location>
</feature>
<dbReference type="AlphaFoldDB" id="A0AAN7I146"/>
<feature type="compositionally biased region" description="Polar residues" evidence="8">
    <location>
        <begin position="133"/>
        <end position="150"/>
    </location>
</feature>
<name>A0AAN7I146_9FUNG</name>
<proteinExistence type="inferred from homology"/>
<comment type="subcellular location">
    <subcellularLocation>
        <location evidence="1">Nucleus</location>
    </subcellularLocation>
</comment>
<dbReference type="Pfam" id="PF00447">
    <property type="entry name" value="HSF_DNA-bind"/>
    <property type="match status" value="1"/>
</dbReference>
<feature type="region of interest" description="Disordered" evidence="8">
    <location>
        <begin position="131"/>
        <end position="154"/>
    </location>
</feature>
<evidence type="ECO:0000256" key="8">
    <source>
        <dbReference type="SAM" id="MobiDB-lite"/>
    </source>
</evidence>
<keyword evidence="6" id="KW-0539">Nucleus</keyword>
<feature type="compositionally biased region" description="Low complexity" evidence="8">
    <location>
        <begin position="258"/>
        <end position="272"/>
    </location>
</feature>
<evidence type="ECO:0000256" key="3">
    <source>
        <dbReference type="ARBA" id="ARBA00023015"/>
    </source>
</evidence>
<reference evidence="10 11" key="1">
    <citation type="submission" date="2022-11" db="EMBL/GenBank/DDBJ databases">
        <title>Mucor velutinosus strain NIH1002 WGS.</title>
        <authorList>
            <person name="Subramanian P."/>
            <person name="Mullikin J.C."/>
            <person name="Segre J.A."/>
            <person name="Zelazny A.M."/>
        </authorList>
    </citation>
    <scope>NUCLEOTIDE SEQUENCE [LARGE SCALE GENOMIC DNA]</scope>
    <source>
        <strain evidence="10 11">NIH1002</strain>
    </source>
</reference>
<dbReference type="EMBL" id="JASEJX010000014">
    <property type="protein sequence ID" value="KAK4516681.1"/>
    <property type="molecule type" value="Genomic_DNA"/>
</dbReference>
<sequence>MTLGETQDANYQQTHHQSESEGGTGRTQAVFVNKLYKMLEDISIQNLISWSDRGDLFSVSNPTAFSKSVLPQYFKHNNWQSFVRQLNMYGFHKVNDMIHSNLTSDNQTWEFKHPHFKRGAIEDLQNIKRKSTKPNFSNMPARIPNNTRGQSENDDDIYGPMYKHILHIEDRLHHVSRSYEILKNETNFLRGLLSQQQHTIGGFATLLNEVLDGEVNLGLQEEKRVAMLSKLSELQNNIIPPTFQYPQYPNQFPSDQHNQYPQQQPSPDNPSNIATPPSGNRTFEQFLHTQQFQLHSRSSYSSQSSSSSPSNVSTNRKLGFGKESHLLNPEPPSLSHPGYPTSQDVKASERDEVDYFKKKQRTE</sequence>
<dbReference type="SMART" id="SM00415">
    <property type="entry name" value="HSF"/>
    <property type="match status" value="1"/>
</dbReference>
<organism evidence="10 11">
    <name type="scientific">Mucor velutinosus</name>
    <dbReference type="NCBI Taxonomy" id="708070"/>
    <lineage>
        <taxon>Eukaryota</taxon>
        <taxon>Fungi</taxon>
        <taxon>Fungi incertae sedis</taxon>
        <taxon>Mucoromycota</taxon>
        <taxon>Mucoromycotina</taxon>
        <taxon>Mucoromycetes</taxon>
        <taxon>Mucorales</taxon>
        <taxon>Mucorineae</taxon>
        <taxon>Mucoraceae</taxon>
        <taxon>Mucor</taxon>
    </lineage>
</organism>
<evidence type="ECO:0000313" key="11">
    <source>
        <dbReference type="Proteomes" id="UP001304243"/>
    </source>
</evidence>